<dbReference type="GO" id="GO:0005737">
    <property type="term" value="C:cytoplasm"/>
    <property type="evidence" value="ECO:0007669"/>
    <property type="project" value="TreeGrafter"/>
</dbReference>
<dbReference type="InterPro" id="IPR008936">
    <property type="entry name" value="Rho_GTPase_activation_prot"/>
</dbReference>
<keyword evidence="5" id="KW-1185">Reference proteome</keyword>
<dbReference type="AlphaFoldDB" id="A0A9P0HRY9"/>
<dbReference type="GO" id="GO:0005096">
    <property type="term" value="F:GTPase activator activity"/>
    <property type="evidence" value="ECO:0007669"/>
    <property type="project" value="UniProtKB-KW"/>
</dbReference>
<feature type="region of interest" description="Disordered" evidence="2">
    <location>
        <begin position="166"/>
        <end position="189"/>
    </location>
</feature>
<keyword evidence="3" id="KW-0472">Membrane</keyword>
<dbReference type="PANTHER" id="PTHR14963:SF1">
    <property type="entry name" value="RHO GTPASE-ACTIVATING PROTEIN CONUNDRUM"/>
    <property type="match status" value="1"/>
</dbReference>
<dbReference type="Gene3D" id="1.10.555.10">
    <property type="entry name" value="Rho GTPase activation protein"/>
    <property type="match status" value="1"/>
</dbReference>
<feature type="region of interest" description="Disordered" evidence="2">
    <location>
        <begin position="519"/>
        <end position="600"/>
    </location>
</feature>
<keyword evidence="3" id="KW-1133">Transmembrane helix</keyword>
<protein>
    <submittedName>
        <fullName evidence="4">Uncharacterized protein</fullName>
    </submittedName>
</protein>
<evidence type="ECO:0000256" key="1">
    <source>
        <dbReference type="ARBA" id="ARBA00022468"/>
    </source>
</evidence>
<dbReference type="PANTHER" id="PTHR14963">
    <property type="entry name" value="RHO GTPASE ACTIVATING PROTEIN 18,19-RELATED"/>
    <property type="match status" value="1"/>
</dbReference>
<dbReference type="SUPFAM" id="SSF48350">
    <property type="entry name" value="GTPase activation domain, GAP"/>
    <property type="match status" value="1"/>
</dbReference>
<keyword evidence="3" id="KW-0812">Transmembrane</keyword>
<feature type="region of interest" description="Disordered" evidence="2">
    <location>
        <begin position="986"/>
        <end position="1014"/>
    </location>
</feature>
<feature type="compositionally biased region" description="Polar residues" evidence="2">
    <location>
        <begin position="166"/>
        <end position="177"/>
    </location>
</feature>
<accession>A0A9P0HRY9</accession>
<dbReference type="GO" id="GO:0051056">
    <property type="term" value="P:regulation of small GTPase mediated signal transduction"/>
    <property type="evidence" value="ECO:0007669"/>
    <property type="project" value="TreeGrafter"/>
</dbReference>
<feature type="compositionally biased region" description="Polar residues" evidence="2">
    <location>
        <begin position="520"/>
        <end position="530"/>
    </location>
</feature>
<dbReference type="Proteomes" id="UP001152798">
    <property type="component" value="Chromosome 6"/>
</dbReference>
<keyword evidence="1" id="KW-0343">GTPase activation</keyword>
<reference evidence="4" key="1">
    <citation type="submission" date="2022-01" db="EMBL/GenBank/DDBJ databases">
        <authorList>
            <person name="King R."/>
        </authorList>
    </citation>
    <scope>NUCLEOTIDE SEQUENCE</scope>
</reference>
<feature type="compositionally biased region" description="Basic residues" evidence="2">
    <location>
        <begin position="1005"/>
        <end position="1014"/>
    </location>
</feature>
<name>A0A9P0HRY9_NEZVI</name>
<evidence type="ECO:0000313" key="5">
    <source>
        <dbReference type="Proteomes" id="UP001152798"/>
    </source>
</evidence>
<evidence type="ECO:0000313" key="4">
    <source>
        <dbReference type="EMBL" id="CAH1406744.1"/>
    </source>
</evidence>
<sequence length="1014" mass="110238">MAHELWPWSSTSYSSGAVSAMASAKITTTILRIKLSLHLKSLAVCCSAVLGSADHISVPHHSHSAQASSTPTLPRPHPLPLFLGLIHSHSIQASSTSTLPRPHPLPLCPGLIHSHSAQASSTPTLSRPHPLPLYPGLIHSHSAQASSTPTLSRPHPLPLYPGLIHSNSAQASSTPTLSRPHPLPLYPGLIHSHSAQASSTPTLPRPHPLPLCPGLIHSHSIQASSTPTLSRPHPLPLCPGLIHSHSAQASSTPTLPRPHSLPLCPGLIHSHSAQASSTPTLPRPHSLPLCPGLIHSHSAQASSTPTLPRPHPLPLCPGLIHSHSAEASSTPTLPRPHPLPLCPGLIHSHSIQASSTPTLSRPHPLPLCPGLIHSHSAQASSTPTLPRPHSLPLCPGLIHSHSAQASSTPTLPRPHPLPLCPGLIHSHSAQASSTHSYNNGECSDERDWLAEAGLSEVTEPAFLSGREVPEAELTRALRLLSRQQAAAVRRRVDSLNKTVRQRARARQRGDIRQLFKDVESWSNDSRSRSATPDSLDSGPPTPPSPPRELYNPQPQSLQLNIDHPRLTPGAVNRHESRQRLVSPHTPFSSHHSLFRRASRSGADGIRMTGYQRIGSVRVRFGSDPINISNIGQDNQHPVVCVTRSDEGLFSDSSRRDSGDSAHSDTLGFEEMWAGERLCSSLNEMKRDWEEGTGRTWVDFLAEEDLNTLKPLVFLEFTALMDHSGLRVGKTKPPKRKRKEDGNIFGVSLSTLLERDRQIVQEPHNVPLVLSELERRCLWEEGLLRMGGNRTRCETLAAGLERDFYRRPEVADHLISTAAPHDLACINECSKALNLLVLLLPTEHRATLHALLTFLSNFIVGIMILACSILVDKAGLKAELGLAVHCCSLTELLITATDRLWLVPDNLVAQLRSINESHKENKPKPRLLARKGHVASRKAAGESEFESNIIHVDSPQFLVAPLPISLDKHITAAHVILRSKKIRAKREIMGRVPEQSKSPMGNTLRSQKRKSAPSS</sequence>
<organism evidence="4 5">
    <name type="scientific">Nezara viridula</name>
    <name type="common">Southern green stink bug</name>
    <name type="synonym">Cimex viridulus</name>
    <dbReference type="NCBI Taxonomy" id="85310"/>
    <lineage>
        <taxon>Eukaryota</taxon>
        <taxon>Metazoa</taxon>
        <taxon>Ecdysozoa</taxon>
        <taxon>Arthropoda</taxon>
        <taxon>Hexapoda</taxon>
        <taxon>Insecta</taxon>
        <taxon>Pterygota</taxon>
        <taxon>Neoptera</taxon>
        <taxon>Paraneoptera</taxon>
        <taxon>Hemiptera</taxon>
        <taxon>Heteroptera</taxon>
        <taxon>Panheteroptera</taxon>
        <taxon>Pentatomomorpha</taxon>
        <taxon>Pentatomoidea</taxon>
        <taxon>Pentatomidae</taxon>
        <taxon>Pentatominae</taxon>
        <taxon>Nezara</taxon>
    </lineage>
</organism>
<evidence type="ECO:0000256" key="3">
    <source>
        <dbReference type="SAM" id="Phobius"/>
    </source>
</evidence>
<dbReference type="GO" id="GO:0030833">
    <property type="term" value="P:regulation of actin filament polymerization"/>
    <property type="evidence" value="ECO:0007669"/>
    <property type="project" value="TreeGrafter"/>
</dbReference>
<evidence type="ECO:0000256" key="2">
    <source>
        <dbReference type="SAM" id="MobiDB-lite"/>
    </source>
</evidence>
<dbReference type="OrthoDB" id="27680at2759"/>
<feature type="transmembrane region" description="Helical" evidence="3">
    <location>
        <begin position="847"/>
        <end position="870"/>
    </location>
</feature>
<proteinExistence type="predicted"/>
<gene>
    <name evidence="4" type="ORF">NEZAVI_LOCUS14619</name>
</gene>
<dbReference type="EMBL" id="OV725082">
    <property type="protein sequence ID" value="CAH1406744.1"/>
    <property type="molecule type" value="Genomic_DNA"/>
</dbReference>
<feature type="compositionally biased region" description="Polar residues" evidence="2">
    <location>
        <begin position="994"/>
        <end position="1004"/>
    </location>
</feature>